<reference evidence="2" key="1">
    <citation type="submission" date="2016-07" db="EMBL/GenBank/DDBJ databases">
        <title>Microvirga ossetica sp. nov. a new species of rhizobia isolated from root nodules of the legume species Vicia alpestris Steven originated from North Ossetia region in the Caucasus.</title>
        <authorList>
            <person name="Safronova V.I."/>
            <person name="Kuznetsova I.G."/>
            <person name="Sazanova A.L."/>
            <person name="Belimov A."/>
            <person name="Andronov E."/>
            <person name="Osledkin Y.S."/>
            <person name="Onishchuk O.P."/>
            <person name="Kurchak O.N."/>
            <person name="Shaposhnikov A.I."/>
            <person name="Willems A."/>
            <person name="Tikhonovich I.A."/>
        </authorList>
    </citation>
    <scope>NUCLEOTIDE SEQUENCE [LARGE SCALE GENOMIC DNA]</scope>
    <source>
        <strain evidence="2">V5/3M</strain>
        <plasmid evidence="2">unnamed1</plasmid>
    </source>
</reference>
<organism evidence="2">
    <name type="scientific">Microvirga ossetica</name>
    <dbReference type="NCBI Taxonomy" id="1882682"/>
    <lineage>
        <taxon>Bacteria</taxon>
        <taxon>Pseudomonadati</taxon>
        <taxon>Pseudomonadota</taxon>
        <taxon>Alphaproteobacteria</taxon>
        <taxon>Hyphomicrobiales</taxon>
        <taxon>Methylobacteriaceae</taxon>
        <taxon>Microvirga</taxon>
    </lineage>
</organism>
<dbReference type="InterPro" id="IPR036388">
    <property type="entry name" value="WH-like_DNA-bd_sf"/>
</dbReference>
<geneLocation type="plasmid" evidence="2">
    <name>unnamed1</name>
</geneLocation>
<dbReference type="GO" id="GO:0004803">
    <property type="term" value="F:transposase activity"/>
    <property type="evidence" value="ECO:0007669"/>
    <property type="project" value="InterPro"/>
</dbReference>
<dbReference type="PANTHER" id="PTHR37936">
    <property type="entry name" value="TRANSPOSASE INSC FOR INSERTION ELEMENT IS2A-RELATED"/>
    <property type="match status" value="1"/>
</dbReference>
<comment type="similarity">
    <text evidence="1">Belongs to the transposase 8 family.</text>
</comment>
<protein>
    <recommendedName>
        <fullName evidence="3">Transposase</fullName>
    </recommendedName>
</protein>
<dbReference type="PANTHER" id="PTHR37936:SF3">
    <property type="entry name" value="TRANSPOSASE INSC FOR INSERTION ELEMENT IS2A-RELATED"/>
    <property type="match status" value="1"/>
</dbReference>
<evidence type="ECO:0000256" key="1">
    <source>
        <dbReference type="ARBA" id="ARBA00009964"/>
    </source>
</evidence>
<keyword evidence="2" id="KW-0614">Plasmid</keyword>
<evidence type="ECO:0000313" key="2">
    <source>
        <dbReference type="EMBL" id="ANY83205.1"/>
    </source>
</evidence>
<sequence>MRQEILTGIERRRRWSTEEKSQILSEVGVEGATVSDVARRHAITRQHFYQWRRETRDKRMVPVEETRFLPVELAAAPPQGGTSNAFPANERHVEIGLRNGRIVRAAADLPENLLMRAIRIAESA</sequence>
<dbReference type="OrthoDB" id="7476756at2"/>
<dbReference type="NCBIfam" id="NF047595">
    <property type="entry name" value="IS66_ISRel24_TnpA"/>
    <property type="match status" value="1"/>
</dbReference>
<dbReference type="InterPro" id="IPR002514">
    <property type="entry name" value="Transposase_8"/>
</dbReference>
<gene>
    <name evidence="2" type="ORF">BB934_28050</name>
</gene>
<dbReference type="InterPro" id="IPR010921">
    <property type="entry name" value="Trp_repressor/repl_initiator"/>
</dbReference>
<dbReference type="GO" id="GO:0043565">
    <property type="term" value="F:sequence-specific DNA binding"/>
    <property type="evidence" value="ECO:0007669"/>
    <property type="project" value="InterPro"/>
</dbReference>
<dbReference type="SUPFAM" id="SSF48295">
    <property type="entry name" value="TrpR-like"/>
    <property type="match status" value="1"/>
</dbReference>
<name>A0A1B2ET99_9HYPH</name>
<dbReference type="KEGG" id="moc:BB934_28050"/>
<dbReference type="EMBL" id="CP016617">
    <property type="protein sequence ID" value="ANY83205.1"/>
    <property type="molecule type" value="Genomic_DNA"/>
</dbReference>
<evidence type="ECO:0008006" key="3">
    <source>
        <dbReference type="Google" id="ProtNLM"/>
    </source>
</evidence>
<dbReference type="GO" id="GO:0006313">
    <property type="term" value="P:DNA transposition"/>
    <property type="evidence" value="ECO:0007669"/>
    <property type="project" value="InterPro"/>
</dbReference>
<dbReference type="AlphaFoldDB" id="A0A1B2ET99"/>
<proteinExistence type="inferred from homology"/>
<dbReference type="Pfam" id="PF01527">
    <property type="entry name" value="HTH_Tnp_1"/>
    <property type="match status" value="1"/>
</dbReference>
<dbReference type="Gene3D" id="1.10.10.10">
    <property type="entry name" value="Winged helix-like DNA-binding domain superfamily/Winged helix DNA-binding domain"/>
    <property type="match status" value="1"/>
</dbReference>
<accession>A0A1B2ET99</accession>